<dbReference type="GO" id="GO:0005829">
    <property type="term" value="C:cytosol"/>
    <property type="evidence" value="ECO:0007669"/>
    <property type="project" value="UniProtKB-SubCell"/>
</dbReference>
<dbReference type="PANTHER" id="PTHR42780:SF1">
    <property type="entry name" value="ISOLEUCINE--TRNA LIGASE, CYTOPLASMIC"/>
    <property type="match status" value="1"/>
</dbReference>
<evidence type="ECO:0000256" key="10">
    <source>
        <dbReference type="ARBA" id="ARBA00022917"/>
    </source>
</evidence>
<evidence type="ECO:0000256" key="2">
    <source>
        <dbReference type="ARBA" id="ARBA00004514"/>
    </source>
</evidence>
<feature type="domain" description="Isoleucine--tRNA ligase cytoplasmic ubiquitin-like" evidence="20">
    <location>
        <begin position="1218"/>
        <end position="1293"/>
    </location>
</feature>
<evidence type="ECO:0000256" key="17">
    <source>
        <dbReference type="RuleBase" id="RU363035"/>
    </source>
</evidence>
<dbReference type="SUPFAM" id="SSF50677">
    <property type="entry name" value="ValRS/IleRS/LeuRS editing domain"/>
    <property type="match status" value="1"/>
</dbReference>
<evidence type="ECO:0000256" key="6">
    <source>
        <dbReference type="ARBA" id="ARBA00022553"/>
    </source>
</evidence>
<evidence type="ECO:0000259" key="20">
    <source>
        <dbReference type="Pfam" id="PF23567"/>
    </source>
</evidence>
<dbReference type="Gene3D" id="3.40.50.620">
    <property type="entry name" value="HUPs"/>
    <property type="match status" value="2"/>
</dbReference>
<name>A0A6A7FTY3_9CRUS</name>
<dbReference type="InterPro" id="IPR013155">
    <property type="entry name" value="M/V/L/I-tRNA-synth_anticd-bd"/>
</dbReference>
<evidence type="ECO:0000256" key="12">
    <source>
        <dbReference type="ARBA" id="ARBA00023146"/>
    </source>
</evidence>
<dbReference type="InterPro" id="IPR002300">
    <property type="entry name" value="aa-tRNA-synth_Ia"/>
</dbReference>
<dbReference type="InterPro" id="IPR002301">
    <property type="entry name" value="Ile-tRNA-ligase"/>
</dbReference>
<dbReference type="InterPro" id="IPR057033">
    <property type="entry name" value="Ubiquitin_IARS1"/>
</dbReference>
<sequence>MGERKLSSVCEVDKISFPEEEEKILQLWKQLDVFQTSLKQSKDKPKFTFYDGPPFATGMPHYGHILTGTIKDIVTRWAHQTGHHVERRFGWDTHGLPVEYEIDKTHNIKGPEDVAAMGIKHYNSLCRNIVTRYAAEWEEIVTRLGRWIDFRNDYKTLYPWYMESIWWVFGQLYAKGLVYRGVKVMPFSTGCSTPLSNFEAGQNYKDTQDPSVVIQFPVEDGSAVVGAEGAMLVAWTTTPWTLPSNLALCVHPELEYVTVKGNSKEREGVYVMMEARLQQLFKKPEDYQILKRYKGRHLEGLSYTPLFDYFKQYKARGAFKVLCGTYVNAESGTGVVHQAPYFGEDDFQVVLSYGIITKDQSPICPVDDAGRFTSEVTHFQGRHVKEADNDIIKHLRDEGRVVCADRINHSYPYCWRSDTPLIYRAVPSWFIRVQHMQDKLLETNSQTYWVPNFVKEKRFANWLRDARDWAISRNRYWGTPIPLWVSQDLQEVVCITSIAELEQLSGEKVTDIHRDSIDHITIPSNRPGQPPLQRISEVFDCWFESGAMPYAQVHYPFENKSQFEDCFPADFIAEGIDQTRGWFYTLLVISTALFGRPPFKNLIVNGLVLASDGQKMSKRKKNYPDPVSVVNKYGADSLRLYLVNSPAVRGENLRFKEDEVKALLKEVFIPWLNAYRYFVQQVERLEKDENIVFGYDSAKIIQSTNVMDCWIISFTQSLLKFMKKEMKAYRLYTVTPRLVKFVDNLTNWYIRFNRKRLKGDSGLQECQRSLETLFNVLLTMVRMMSPFTPFITETMYQNLSKVLDSKSELLADSVHYLMMPETEHHLISERTEAAVASLQSVVELGRYLRDRINCPTKYPLPEVIVIQKEQQVLKDVMELESYIKEELNVRVVTTSTDKNKYGVCLKAEINFKLLGARLKGDMKKVQQAVAELTDEQITSTLSSGSIEVVGHSIAADEIVVKYQFSGERANELSSKYQAHSDATVLILLDTTPSQEMLSEGLAREIINRVQKLKKKARLVPTDEVTVWYSMNDPSGELQQVVDDHLSYIETTIRAPLRPVKQKLSGEVTIVEDNTAKIKDASLMLVITNGYTGGFGNALQNGNIAGDTKALANGINSVSPSISWVNVVYCGEARRGCRSLTSGTLLLENPSGVSVVKDFDQLKEEARTLFGFDKRKGVEIFLDGKAVTQLKDLKTIARKTVHLVPEGHSASAAQNGITTPLVKFVNVESKTGACGSVLLENPVGSGASSMAQVLSLARRVCSNDSNAVCYADKARSQPLDSNSSTAELDATTIYL</sequence>
<evidence type="ECO:0000256" key="4">
    <source>
        <dbReference type="ARBA" id="ARBA00013165"/>
    </source>
</evidence>
<evidence type="ECO:0000256" key="16">
    <source>
        <dbReference type="ARBA" id="ARBA00069879"/>
    </source>
</evidence>
<dbReference type="EMBL" id="IACT01002181">
    <property type="protein sequence ID" value="LAC21475.1"/>
    <property type="molecule type" value="mRNA"/>
</dbReference>
<dbReference type="NCBIfam" id="TIGR00392">
    <property type="entry name" value="ileS"/>
    <property type="match status" value="1"/>
</dbReference>
<dbReference type="Pfam" id="PF19302">
    <property type="entry name" value="DUF5915"/>
    <property type="match status" value="1"/>
</dbReference>
<protein>
    <recommendedName>
        <fullName evidence="16">Isoleucine--tRNA ligase, cytoplasmic</fullName>
        <ecNumber evidence="4">6.1.1.5</ecNumber>
    </recommendedName>
    <alternativeName>
        <fullName evidence="13">Isoleucyl-tRNA synthetase</fullName>
    </alternativeName>
</protein>
<dbReference type="InterPro" id="IPR001412">
    <property type="entry name" value="aa-tRNA-synth_I_CS"/>
</dbReference>
<dbReference type="Pfam" id="PF08264">
    <property type="entry name" value="Anticodon_1"/>
    <property type="match status" value="1"/>
</dbReference>
<evidence type="ECO:0000256" key="8">
    <source>
        <dbReference type="ARBA" id="ARBA00022741"/>
    </source>
</evidence>
<dbReference type="CDD" id="cd00818">
    <property type="entry name" value="IleRS_core"/>
    <property type="match status" value="1"/>
</dbReference>
<keyword evidence="7 17" id="KW-0436">Ligase</keyword>
<keyword evidence="11" id="KW-0007">Acetylation</keyword>
<evidence type="ECO:0000256" key="1">
    <source>
        <dbReference type="ARBA" id="ARBA00003170"/>
    </source>
</evidence>
<feature type="domain" description="Methionyl/Valyl/Leucyl/Isoleucyl-tRNA synthetase anticodon-binding" evidence="19">
    <location>
        <begin position="708"/>
        <end position="863"/>
    </location>
</feature>
<evidence type="ECO:0000256" key="14">
    <source>
        <dbReference type="ARBA" id="ARBA00048359"/>
    </source>
</evidence>
<dbReference type="PRINTS" id="PR00984">
    <property type="entry name" value="TRNASYNTHILE"/>
</dbReference>
<organism evidence="21">
    <name type="scientific">Hirondellea gigas</name>
    <dbReference type="NCBI Taxonomy" id="1518452"/>
    <lineage>
        <taxon>Eukaryota</taxon>
        <taxon>Metazoa</taxon>
        <taxon>Ecdysozoa</taxon>
        <taxon>Arthropoda</taxon>
        <taxon>Crustacea</taxon>
        <taxon>Multicrustacea</taxon>
        <taxon>Malacostraca</taxon>
        <taxon>Eumalacostraca</taxon>
        <taxon>Peracarida</taxon>
        <taxon>Amphipoda</taxon>
        <taxon>Amphilochidea</taxon>
        <taxon>Lysianassida</taxon>
        <taxon>Lysianassidira</taxon>
        <taxon>Lysianassoidea</taxon>
        <taxon>Lysianassidae</taxon>
        <taxon>Hirondellea</taxon>
    </lineage>
</organism>
<dbReference type="InterPro" id="IPR009008">
    <property type="entry name" value="Val/Leu/Ile-tRNA-synth_edit"/>
</dbReference>
<evidence type="ECO:0000313" key="21">
    <source>
        <dbReference type="EMBL" id="LAC21475.1"/>
    </source>
</evidence>
<dbReference type="HAMAP" id="MF_02003">
    <property type="entry name" value="Ile_tRNA_synth_type2"/>
    <property type="match status" value="1"/>
</dbReference>
<dbReference type="GO" id="GO:0017101">
    <property type="term" value="C:aminoacyl-tRNA synthetase multienzyme complex"/>
    <property type="evidence" value="ECO:0007669"/>
    <property type="project" value="UniProtKB-ARBA"/>
</dbReference>
<dbReference type="SUPFAM" id="SSF52374">
    <property type="entry name" value="Nucleotidylyl transferase"/>
    <property type="match status" value="1"/>
</dbReference>
<feature type="domain" description="Aminoacyl-tRNA synthetase class Ia" evidence="18">
    <location>
        <begin position="23"/>
        <end position="653"/>
    </location>
</feature>
<dbReference type="PROSITE" id="PS00178">
    <property type="entry name" value="AA_TRNA_LIGASE_I"/>
    <property type="match status" value="1"/>
</dbReference>
<dbReference type="Pfam" id="PF23567">
    <property type="entry name" value="Ubiquitin_IARS1"/>
    <property type="match status" value="2"/>
</dbReference>
<keyword evidence="6" id="KW-0597">Phosphoprotein</keyword>
<comment type="subunit">
    <text evidence="15">Part of a multisubunit complex that groups tRNA ligases for Arg (RARS1), Asp (DARS1), Gln (QARS1), Ile (IARS1), Leu (LARS1), Lys (KARS1), Met (MARS1) the bifunctional ligase for Glu and Pro (EPRS1) and the auxiliary subunits AIMP1/p43, AIMP2/p38 and EEF1E1/p18.</text>
</comment>
<evidence type="ECO:0000259" key="19">
    <source>
        <dbReference type="Pfam" id="PF08264"/>
    </source>
</evidence>
<dbReference type="GO" id="GO:0004822">
    <property type="term" value="F:isoleucine-tRNA ligase activity"/>
    <property type="evidence" value="ECO:0007669"/>
    <property type="project" value="UniProtKB-EC"/>
</dbReference>
<evidence type="ECO:0000256" key="9">
    <source>
        <dbReference type="ARBA" id="ARBA00022840"/>
    </source>
</evidence>
<keyword evidence="8 17" id="KW-0547">Nucleotide-binding</keyword>
<reference evidence="21" key="1">
    <citation type="submission" date="2017-11" db="EMBL/GenBank/DDBJ databases">
        <title>The sensing device of the deep-sea amphipod.</title>
        <authorList>
            <person name="Kobayashi H."/>
            <person name="Nagahama T."/>
            <person name="Arai W."/>
            <person name="Sasagawa Y."/>
            <person name="Umeda M."/>
            <person name="Hayashi T."/>
            <person name="Nikaido I."/>
            <person name="Watanabe H."/>
            <person name="Oguri K."/>
            <person name="Kitazato H."/>
            <person name="Fujioka K."/>
            <person name="Kido Y."/>
            <person name="Takami H."/>
        </authorList>
    </citation>
    <scope>NUCLEOTIDE SEQUENCE</scope>
    <source>
        <tissue evidence="21">Whole body</tissue>
    </source>
</reference>
<comment type="catalytic activity">
    <reaction evidence="14">
        <text>tRNA(Ile) + L-isoleucine + ATP = L-isoleucyl-tRNA(Ile) + AMP + diphosphate</text>
        <dbReference type="Rhea" id="RHEA:11060"/>
        <dbReference type="Rhea" id="RHEA-COMP:9666"/>
        <dbReference type="Rhea" id="RHEA-COMP:9695"/>
        <dbReference type="ChEBI" id="CHEBI:30616"/>
        <dbReference type="ChEBI" id="CHEBI:33019"/>
        <dbReference type="ChEBI" id="CHEBI:58045"/>
        <dbReference type="ChEBI" id="CHEBI:78442"/>
        <dbReference type="ChEBI" id="CHEBI:78528"/>
        <dbReference type="ChEBI" id="CHEBI:456215"/>
        <dbReference type="EC" id="6.1.1.5"/>
    </reaction>
</comment>
<comment type="similarity">
    <text evidence="3 17">Belongs to the class-I aminoacyl-tRNA synthetase family.</text>
</comment>
<dbReference type="FunFam" id="1.10.730.10:FF:000004">
    <property type="entry name" value="Isoleucyl-tRNA synthetase, cytoplasmic"/>
    <property type="match status" value="1"/>
</dbReference>
<evidence type="ECO:0000259" key="18">
    <source>
        <dbReference type="Pfam" id="PF00133"/>
    </source>
</evidence>
<dbReference type="PANTHER" id="PTHR42780">
    <property type="entry name" value="SOLEUCYL-TRNA SYNTHETASE"/>
    <property type="match status" value="1"/>
</dbReference>
<evidence type="ECO:0000256" key="7">
    <source>
        <dbReference type="ARBA" id="ARBA00022598"/>
    </source>
</evidence>
<dbReference type="InterPro" id="IPR033709">
    <property type="entry name" value="Anticodon_Ile_ABEc"/>
</dbReference>
<evidence type="ECO:0000256" key="3">
    <source>
        <dbReference type="ARBA" id="ARBA00005594"/>
    </source>
</evidence>
<dbReference type="SUPFAM" id="SSF47323">
    <property type="entry name" value="Anticodon-binding domain of a subclass of class I aminoacyl-tRNA synthetases"/>
    <property type="match status" value="1"/>
</dbReference>
<dbReference type="FunFam" id="3.40.50.620:FF:000050">
    <property type="entry name" value="Isoleucyl-tRNA synthetase,cytoplasmic"/>
    <property type="match status" value="1"/>
</dbReference>
<feature type="domain" description="Isoleucine--tRNA ligase cytoplasmic ubiquitin-like" evidence="20">
    <location>
        <begin position="1119"/>
        <end position="1202"/>
    </location>
</feature>
<accession>A0A6A7FTY3</accession>
<dbReference type="EC" id="6.1.1.5" evidence="4"/>
<keyword evidence="5" id="KW-0963">Cytoplasm</keyword>
<dbReference type="InterPro" id="IPR023586">
    <property type="entry name" value="Ile-tRNA-ligase_type2"/>
</dbReference>
<proteinExistence type="evidence at transcript level"/>
<keyword evidence="9 17" id="KW-0067">ATP-binding</keyword>
<dbReference type="InterPro" id="IPR014729">
    <property type="entry name" value="Rossmann-like_a/b/a_fold"/>
</dbReference>
<evidence type="ECO:0000256" key="13">
    <source>
        <dbReference type="ARBA" id="ARBA00032665"/>
    </source>
</evidence>
<dbReference type="CDD" id="cd07961">
    <property type="entry name" value="Anticodon_Ia_Ile_ABEc"/>
    <property type="match status" value="1"/>
</dbReference>
<dbReference type="InterPro" id="IPR009080">
    <property type="entry name" value="tRNAsynth_Ia_anticodon-bd"/>
</dbReference>
<keyword evidence="12 17" id="KW-0030">Aminoacyl-tRNA synthetase</keyword>
<dbReference type="Gene3D" id="1.10.730.10">
    <property type="entry name" value="Isoleucyl-tRNA Synthetase, Domain 1"/>
    <property type="match status" value="1"/>
</dbReference>
<keyword evidence="10 17" id="KW-0648">Protein biosynthesis</keyword>
<comment type="function">
    <text evidence="1">Catalyzes the specific attachment of an amino acid to its cognate tRNA in a 2 step reaction: the amino acid (AA) is first activated by ATP to form AA-AMP and then transferred to the acceptor end of the tRNA.</text>
</comment>
<dbReference type="Pfam" id="PF00133">
    <property type="entry name" value="tRNA-synt_1"/>
    <property type="match status" value="1"/>
</dbReference>
<comment type="subcellular location">
    <subcellularLocation>
        <location evidence="2">Cytoplasm</location>
        <location evidence="2">Cytosol</location>
    </subcellularLocation>
</comment>
<dbReference type="GO" id="GO:0002161">
    <property type="term" value="F:aminoacyl-tRNA deacylase activity"/>
    <property type="evidence" value="ECO:0007669"/>
    <property type="project" value="InterPro"/>
</dbReference>
<evidence type="ECO:0000256" key="5">
    <source>
        <dbReference type="ARBA" id="ARBA00022490"/>
    </source>
</evidence>
<evidence type="ECO:0000256" key="15">
    <source>
        <dbReference type="ARBA" id="ARBA00063494"/>
    </source>
</evidence>
<evidence type="ECO:0000256" key="11">
    <source>
        <dbReference type="ARBA" id="ARBA00022990"/>
    </source>
</evidence>
<dbReference type="GO" id="GO:0005524">
    <property type="term" value="F:ATP binding"/>
    <property type="evidence" value="ECO:0007669"/>
    <property type="project" value="UniProtKB-KW"/>
</dbReference>
<dbReference type="FunFam" id="3.40.50.620:FF:000414">
    <property type="entry name" value="Isoleucine--tRNA ligase, cytoplasmic-like"/>
    <property type="match status" value="1"/>
</dbReference>
<dbReference type="GO" id="GO:0006428">
    <property type="term" value="P:isoleucyl-tRNA aminoacylation"/>
    <property type="evidence" value="ECO:0007669"/>
    <property type="project" value="InterPro"/>
</dbReference>
<dbReference type="GO" id="GO:0000049">
    <property type="term" value="F:tRNA binding"/>
    <property type="evidence" value="ECO:0007669"/>
    <property type="project" value="InterPro"/>
</dbReference>